<proteinExistence type="predicted"/>
<comment type="caution">
    <text evidence="2">The sequence shown here is derived from an EMBL/GenBank/DDBJ whole genome shotgun (WGS) entry which is preliminary data.</text>
</comment>
<protein>
    <submittedName>
        <fullName evidence="2">Uncharacterized protein</fullName>
    </submittedName>
</protein>
<reference evidence="2 3" key="1">
    <citation type="submission" date="2015-09" db="EMBL/GenBank/DDBJ databases">
        <title>Draft genome of a European isolate of the apple canker pathogen Neonectria ditissima.</title>
        <authorList>
            <person name="Gomez-Cortecero A."/>
            <person name="Harrison R.J."/>
            <person name="Armitage A.D."/>
        </authorList>
    </citation>
    <scope>NUCLEOTIDE SEQUENCE [LARGE SCALE GENOMIC DNA]</scope>
    <source>
        <strain evidence="2 3">R09/05</strain>
    </source>
</reference>
<keyword evidence="3" id="KW-1185">Reference proteome</keyword>
<dbReference type="OrthoDB" id="5144659at2759"/>
<gene>
    <name evidence="2" type="ORF">AK830_g7763</name>
</gene>
<feature type="signal peptide" evidence="1">
    <location>
        <begin position="1"/>
        <end position="19"/>
    </location>
</feature>
<dbReference type="AlphaFoldDB" id="A0A0P7BFJ3"/>
<evidence type="ECO:0000313" key="3">
    <source>
        <dbReference type="Proteomes" id="UP000050424"/>
    </source>
</evidence>
<dbReference type="Proteomes" id="UP000050424">
    <property type="component" value="Unassembled WGS sequence"/>
</dbReference>
<evidence type="ECO:0000313" key="2">
    <source>
        <dbReference type="EMBL" id="KPM38787.1"/>
    </source>
</evidence>
<accession>A0A0P7BFJ3</accession>
<keyword evidence="1" id="KW-0732">Signal</keyword>
<evidence type="ECO:0000256" key="1">
    <source>
        <dbReference type="SAM" id="SignalP"/>
    </source>
</evidence>
<feature type="chain" id="PRO_5006135771" evidence="1">
    <location>
        <begin position="20"/>
        <end position="54"/>
    </location>
</feature>
<name>A0A0P7BFJ3_9HYPO</name>
<sequence length="54" mass="5574">MKSTILFAVLSTAISYVSAGIVITPIFGNQVVEKSTGDCPYGVITPQGCGPKRG</sequence>
<organism evidence="2 3">
    <name type="scientific">Neonectria ditissima</name>
    <dbReference type="NCBI Taxonomy" id="78410"/>
    <lineage>
        <taxon>Eukaryota</taxon>
        <taxon>Fungi</taxon>
        <taxon>Dikarya</taxon>
        <taxon>Ascomycota</taxon>
        <taxon>Pezizomycotina</taxon>
        <taxon>Sordariomycetes</taxon>
        <taxon>Hypocreomycetidae</taxon>
        <taxon>Hypocreales</taxon>
        <taxon>Nectriaceae</taxon>
        <taxon>Neonectria</taxon>
    </lineage>
</organism>
<dbReference type="EMBL" id="LKCW01000124">
    <property type="protein sequence ID" value="KPM38787.1"/>
    <property type="molecule type" value="Genomic_DNA"/>
</dbReference>